<dbReference type="AlphaFoldDB" id="A0A508STR0"/>
<comment type="caution">
    <text evidence="3">The sequence shown here is derived from an EMBL/GenBank/DDBJ whole genome shotgun (WGS) entry which is preliminary data.</text>
</comment>
<gene>
    <name evidence="3" type="ORF">CI1B_10800</name>
</gene>
<dbReference type="InterPro" id="IPR021225">
    <property type="entry name" value="Tlde1_dom"/>
</dbReference>
<accession>A0A508STR0</accession>
<feature type="region of interest" description="Disordered" evidence="1">
    <location>
        <begin position="195"/>
        <end position="227"/>
    </location>
</feature>
<evidence type="ECO:0000256" key="1">
    <source>
        <dbReference type="SAM" id="MobiDB-lite"/>
    </source>
</evidence>
<feature type="domain" description="Tlde1" evidence="2">
    <location>
        <begin position="315"/>
        <end position="413"/>
    </location>
</feature>
<protein>
    <recommendedName>
        <fullName evidence="2">Tlde1 domain-containing protein</fullName>
    </recommendedName>
</protein>
<feature type="compositionally biased region" description="Basic and acidic residues" evidence="1">
    <location>
        <begin position="195"/>
        <end position="216"/>
    </location>
</feature>
<evidence type="ECO:0000313" key="4">
    <source>
        <dbReference type="Proteomes" id="UP000328092"/>
    </source>
</evidence>
<evidence type="ECO:0000313" key="3">
    <source>
        <dbReference type="EMBL" id="VIO65969.1"/>
    </source>
</evidence>
<reference evidence="3" key="1">
    <citation type="submission" date="2019-02" db="EMBL/GenBank/DDBJ databases">
        <authorList>
            <person name="Pothier F.J."/>
        </authorList>
    </citation>
    <scope>NUCLEOTIDE SEQUENCE</scope>
    <source>
        <strain evidence="3">CI-1B</strain>
    </source>
</reference>
<dbReference type="Proteomes" id="UP000328092">
    <property type="component" value="Unassembled WGS sequence"/>
</dbReference>
<keyword evidence="4" id="KW-1185">Reference proteome</keyword>
<organism evidence="3 4">
    <name type="scientific">Bradyrhizobium ivorense</name>
    <dbReference type="NCBI Taxonomy" id="2511166"/>
    <lineage>
        <taxon>Bacteria</taxon>
        <taxon>Pseudomonadati</taxon>
        <taxon>Pseudomonadota</taxon>
        <taxon>Alphaproteobacteria</taxon>
        <taxon>Hyphomicrobiales</taxon>
        <taxon>Nitrobacteraceae</taxon>
        <taxon>Bradyrhizobium</taxon>
    </lineage>
</organism>
<evidence type="ECO:0000259" key="2">
    <source>
        <dbReference type="Pfam" id="PF10908"/>
    </source>
</evidence>
<dbReference type="OrthoDB" id="9816088at2"/>
<sequence>MSTSASAYVLGAASRRKSSRKILPQHFLGSAAVAGLVLGCAWTVYANIFAAGVYPTVNSAAFDAPVVKRPAAVAARPTPSFNDVFASLTPPPAAPAKTEVAKSEAPAPSLMFNDRFAAASPDGVPSSVVADAAPQIDPIKQAAAPKLADAPKVVATTKIAEASKPLPSPKSVEAAKKDAAASLQVALNDPVAKVTETKATESKATESKATDTKPAETKTASKSGSVTVRDMAARAKAAVMSIASNERQTMVEKLWGKRESNGGLLSFASADANVTGSIPSTLDQNPMLGGSPPYDRQTAVYDISAKTVYLPDGTRLEAHSGLGSRIDDPRSSHLKMVGVTPPHIYELKPREALFHGVPALRLTPIGGEGKIFNRVGLLAHTYMLGPNGDSNGCVSFKDYYAFLDAYRNKGIRRLAVLARVQ</sequence>
<dbReference type="EMBL" id="CAADFC020000004">
    <property type="protein sequence ID" value="VIO65969.1"/>
    <property type="molecule type" value="Genomic_DNA"/>
</dbReference>
<dbReference type="Pfam" id="PF10908">
    <property type="entry name" value="Tlde1_dom"/>
    <property type="match status" value="1"/>
</dbReference>
<name>A0A508STR0_9BRAD</name>
<proteinExistence type="predicted"/>